<comment type="caution">
    <text evidence="3">The sequence shown here is derived from an EMBL/GenBank/DDBJ whole genome shotgun (WGS) entry which is preliminary data.</text>
</comment>
<evidence type="ECO:0000259" key="2">
    <source>
        <dbReference type="Pfam" id="PF26168"/>
    </source>
</evidence>
<protein>
    <recommendedName>
        <fullName evidence="2">Glycosyltransferase N-terminal domain-containing protein</fullName>
    </recommendedName>
</protein>
<gene>
    <name evidence="3" type="ORF">ILEXP_LOCUS56121</name>
</gene>
<dbReference type="Proteomes" id="UP001642360">
    <property type="component" value="Unassembled WGS sequence"/>
</dbReference>
<evidence type="ECO:0000313" key="4">
    <source>
        <dbReference type="Proteomes" id="UP001642360"/>
    </source>
</evidence>
<dbReference type="Gene3D" id="3.40.50.2000">
    <property type="entry name" value="Glycogen Phosphorylase B"/>
    <property type="match status" value="1"/>
</dbReference>
<dbReference type="Pfam" id="PF26168">
    <property type="entry name" value="Glyco_transf_N"/>
    <property type="match status" value="1"/>
</dbReference>
<dbReference type="PANTHER" id="PTHR11926">
    <property type="entry name" value="GLUCOSYL/GLUCURONOSYL TRANSFERASES"/>
    <property type="match status" value="1"/>
</dbReference>
<accession>A0ABC8UYE7</accession>
<sequence length="198" mass="21882">MDAKIHILVIPYPIQGHINPMLQFSKRLASKGTRATLVTTTTISKSMQARPNLVEIESVNDGFNENKKPESVDAFIENFRVVISESLAPIINKHRTSGYPVKVLVYDSMAPWALDLAHQLGLCAAAFFTQSCGVDAIYYHMQQGTLKIPNPKEEGSSSMLVSIPSLPLLAVNDLPDLHLYPLLLSDNISQFSNFQKAD</sequence>
<comment type="similarity">
    <text evidence="1">Belongs to the UDP-glycosyltransferase family.</text>
</comment>
<dbReference type="GO" id="GO:0016757">
    <property type="term" value="F:glycosyltransferase activity"/>
    <property type="evidence" value="ECO:0007669"/>
    <property type="project" value="UniProtKB-ARBA"/>
</dbReference>
<dbReference type="InterPro" id="IPR058980">
    <property type="entry name" value="Glyco_transf_N"/>
</dbReference>
<dbReference type="EMBL" id="CAUOFW020009391">
    <property type="protein sequence ID" value="CAK9185704.1"/>
    <property type="molecule type" value="Genomic_DNA"/>
</dbReference>
<dbReference type="AlphaFoldDB" id="A0ABC8UYE7"/>
<organism evidence="3 4">
    <name type="scientific">Ilex paraguariensis</name>
    <name type="common">yerba mate</name>
    <dbReference type="NCBI Taxonomy" id="185542"/>
    <lineage>
        <taxon>Eukaryota</taxon>
        <taxon>Viridiplantae</taxon>
        <taxon>Streptophyta</taxon>
        <taxon>Embryophyta</taxon>
        <taxon>Tracheophyta</taxon>
        <taxon>Spermatophyta</taxon>
        <taxon>Magnoliopsida</taxon>
        <taxon>eudicotyledons</taxon>
        <taxon>Gunneridae</taxon>
        <taxon>Pentapetalae</taxon>
        <taxon>asterids</taxon>
        <taxon>campanulids</taxon>
        <taxon>Aquifoliales</taxon>
        <taxon>Aquifoliaceae</taxon>
        <taxon>Ilex</taxon>
    </lineage>
</organism>
<proteinExistence type="inferred from homology"/>
<dbReference type="PANTHER" id="PTHR11926:SF1560">
    <property type="entry name" value="UDP-GLYCOSYLTRANSFERASE 74E1-RELATED"/>
    <property type="match status" value="1"/>
</dbReference>
<feature type="domain" description="Glycosyltransferase N-terminal" evidence="2">
    <location>
        <begin position="4"/>
        <end position="50"/>
    </location>
</feature>
<dbReference type="SUPFAM" id="SSF53756">
    <property type="entry name" value="UDP-Glycosyltransferase/glycogen phosphorylase"/>
    <property type="match status" value="1"/>
</dbReference>
<name>A0ABC8UYE7_9AQUA</name>
<evidence type="ECO:0000313" key="3">
    <source>
        <dbReference type="EMBL" id="CAK9185704.1"/>
    </source>
</evidence>
<reference evidence="3 4" key="1">
    <citation type="submission" date="2024-02" db="EMBL/GenBank/DDBJ databases">
        <authorList>
            <person name="Vignale AGUSTIN F."/>
            <person name="Sosa J E."/>
            <person name="Modenutti C."/>
        </authorList>
    </citation>
    <scope>NUCLEOTIDE SEQUENCE [LARGE SCALE GENOMIC DNA]</scope>
</reference>
<keyword evidence="4" id="KW-1185">Reference proteome</keyword>
<evidence type="ECO:0000256" key="1">
    <source>
        <dbReference type="ARBA" id="ARBA00009995"/>
    </source>
</evidence>